<dbReference type="Proteomes" id="UP000310818">
    <property type="component" value="Unassembled WGS sequence"/>
</dbReference>
<evidence type="ECO:0000256" key="1">
    <source>
        <dbReference type="ARBA" id="ARBA00010923"/>
    </source>
</evidence>
<dbReference type="SUPFAM" id="SSF116734">
    <property type="entry name" value="DNA methylase specificity domain"/>
    <property type="match status" value="1"/>
</dbReference>
<dbReference type="Gene3D" id="3.90.220.20">
    <property type="entry name" value="DNA methylase specificity domains"/>
    <property type="match status" value="1"/>
</dbReference>
<comment type="similarity">
    <text evidence="1">Belongs to the type-I restriction system S methylase family.</text>
</comment>
<dbReference type="AlphaFoldDB" id="A0AA95D8D0"/>
<evidence type="ECO:0000256" key="2">
    <source>
        <dbReference type="ARBA" id="ARBA00022747"/>
    </source>
</evidence>
<accession>A0AA95D8D0</accession>
<dbReference type="PANTHER" id="PTHR43140">
    <property type="entry name" value="TYPE-1 RESTRICTION ENZYME ECOKI SPECIFICITY PROTEIN"/>
    <property type="match status" value="1"/>
</dbReference>
<dbReference type="PANTHER" id="PTHR43140:SF1">
    <property type="entry name" value="TYPE I RESTRICTION ENZYME ECOKI SPECIFICITY SUBUNIT"/>
    <property type="match status" value="1"/>
</dbReference>
<dbReference type="InterPro" id="IPR051212">
    <property type="entry name" value="Type-I_RE_S_subunit"/>
</dbReference>
<dbReference type="GO" id="GO:0009307">
    <property type="term" value="P:DNA restriction-modification system"/>
    <property type="evidence" value="ECO:0007669"/>
    <property type="project" value="UniProtKB-KW"/>
</dbReference>
<evidence type="ECO:0000256" key="4">
    <source>
        <dbReference type="ARBA" id="ARBA00038652"/>
    </source>
</evidence>
<proteinExistence type="inferred from homology"/>
<organism evidence="6 7">
    <name type="scientific">Streptococcus pneumoniae</name>
    <dbReference type="NCBI Taxonomy" id="1313"/>
    <lineage>
        <taxon>Bacteria</taxon>
        <taxon>Bacillati</taxon>
        <taxon>Bacillota</taxon>
        <taxon>Bacilli</taxon>
        <taxon>Lactobacillales</taxon>
        <taxon>Streptococcaceae</taxon>
        <taxon>Streptococcus</taxon>
    </lineage>
</organism>
<dbReference type="InterPro" id="IPR044946">
    <property type="entry name" value="Restrct_endonuc_typeI_TRD_sf"/>
</dbReference>
<name>A0AA95D8D0_STREE</name>
<keyword evidence="2" id="KW-0680">Restriction system</keyword>
<dbReference type="Pfam" id="PF01420">
    <property type="entry name" value="Methylase_S"/>
    <property type="match status" value="1"/>
</dbReference>
<evidence type="ECO:0000256" key="3">
    <source>
        <dbReference type="ARBA" id="ARBA00023125"/>
    </source>
</evidence>
<comment type="subunit">
    <text evidence="4">The methyltransferase is composed of M and S polypeptides.</text>
</comment>
<dbReference type="InterPro" id="IPR000055">
    <property type="entry name" value="Restrct_endonuc_typeI_TRD"/>
</dbReference>
<reference evidence="6 7" key="1">
    <citation type="submission" date="2019-04" db="EMBL/GenBank/DDBJ databases">
        <authorList>
            <consortium name="Pathogen Informatics"/>
        </authorList>
    </citation>
    <scope>NUCLEOTIDE SEQUENCE [LARGE SCALE GENOMIC DNA]</scope>
    <source>
        <strain evidence="6 7">GPSC211</strain>
    </source>
</reference>
<sequence>MTPEQLKASILQRAMEGKLVPQNPNDEPASELLKRIKAEKEKLISEGKIKRDKKETEIFRGDDGKHYEKFADGSTQEIDVPYDIPDTWEWVRLNDITSYIQRGKSPKYSNIPIYPVIAQKCNQWSGFSIDLARFIDPETVHSYQKERLLRDGDLMWNSTGLGTLGRLAIYHENKNPYGWAVADSHVTVIRVLSGFINCHFIYNFLSSPIVQSVIEEKASGSTKQKELLTKTIKEYLIPLPPLAEQQRIIEAIESALEKVDEYAESYNRLEQLDKKFPDKLKKSILQYAMQGKLVEQDLNDESVEVLLEKIRAEKQKLFEEGKIKKKDLDISIVSQGDDNSFYRYILFKKLG</sequence>
<dbReference type="GO" id="GO:0003677">
    <property type="term" value="F:DNA binding"/>
    <property type="evidence" value="ECO:0007669"/>
    <property type="project" value="UniProtKB-KW"/>
</dbReference>
<evidence type="ECO:0000259" key="5">
    <source>
        <dbReference type="Pfam" id="PF01420"/>
    </source>
</evidence>
<dbReference type="EMBL" id="CAASRX010000006">
    <property type="protein sequence ID" value="VNH00125.1"/>
    <property type="molecule type" value="Genomic_DNA"/>
</dbReference>
<keyword evidence="3" id="KW-0238">DNA-binding</keyword>
<feature type="domain" description="Type I restriction modification DNA specificity" evidence="5">
    <location>
        <begin position="85"/>
        <end position="260"/>
    </location>
</feature>
<comment type="caution">
    <text evidence="6">The sequence shown here is derived from an EMBL/GenBank/DDBJ whole genome shotgun (WGS) entry which is preliminary data.</text>
</comment>
<evidence type="ECO:0000313" key="6">
    <source>
        <dbReference type="EMBL" id="VNH00125.1"/>
    </source>
</evidence>
<evidence type="ECO:0000313" key="7">
    <source>
        <dbReference type="Proteomes" id="UP000310818"/>
    </source>
</evidence>
<gene>
    <name evidence="6" type="ORF">SAMEA3353485_00786</name>
</gene>
<protein>
    <submittedName>
        <fullName evidence="6">Type I restriction-modification system S protein</fullName>
    </submittedName>
</protein>